<dbReference type="EMBL" id="BJHY01000001">
    <property type="protein sequence ID" value="GDY78687.1"/>
    <property type="molecule type" value="Genomic_DNA"/>
</dbReference>
<evidence type="ECO:0000313" key="2">
    <source>
        <dbReference type="EMBL" id="GDY78687.1"/>
    </source>
</evidence>
<dbReference type="Proteomes" id="UP000299211">
    <property type="component" value="Unassembled WGS sequence"/>
</dbReference>
<accession>A0A4D4LPF8</accession>
<evidence type="ECO:0000313" key="3">
    <source>
        <dbReference type="Proteomes" id="UP000299211"/>
    </source>
</evidence>
<evidence type="ECO:0000313" key="4">
    <source>
        <dbReference type="Proteomes" id="UP000302139"/>
    </source>
</evidence>
<reference evidence="2 3" key="1">
    <citation type="submission" date="2019-04" db="EMBL/GenBank/DDBJ databases">
        <title>Draft genome sequences of Streptomyces avermitilis ATCC 31267.</title>
        <authorList>
            <person name="Komaki H."/>
            <person name="Tamura T."/>
            <person name="Hosoyama A."/>
        </authorList>
    </citation>
    <scope>NUCLEOTIDE SEQUENCE [LARGE SCALE GENOMIC DNA]</scope>
    <source>
        <strain evidence="2 3">ATCC 31267</strain>
    </source>
</reference>
<dbReference type="EMBL" id="BJHX01000001">
    <property type="protein sequence ID" value="GDY61230.1"/>
    <property type="molecule type" value="Genomic_DNA"/>
</dbReference>
<dbReference type="Proteomes" id="UP000302139">
    <property type="component" value="Unassembled WGS sequence"/>
</dbReference>
<gene>
    <name evidence="1" type="ORF">SAV14893_006230</name>
    <name evidence="2" type="ORF">SAV31267_081720</name>
</gene>
<evidence type="ECO:0000313" key="1">
    <source>
        <dbReference type="EMBL" id="GDY61230.1"/>
    </source>
</evidence>
<organism evidence="1 4">
    <name type="scientific">Streptomyces avermitilis</name>
    <dbReference type="NCBI Taxonomy" id="33903"/>
    <lineage>
        <taxon>Bacteria</taxon>
        <taxon>Bacillati</taxon>
        <taxon>Actinomycetota</taxon>
        <taxon>Actinomycetes</taxon>
        <taxon>Kitasatosporales</taxon>
        <taxon>Streptomycetaceae</taxon>
        <taxon>Streptomyces</taxon>
    </lineage>
</organism>
<proteinExistence type="predicted"/>
<name>A0A4D4LPF8_STRAX</name>
<dbReference type="AlphaFoldDB" id="A0A4D4LPF8"/>
<comment type="caution">
    <text evidence="1">The sequence shown here is derived from an EMBL/GenBank/DDBJ whole genome shotgun (WGS) entry which is preliminary data.</text>
</comment>
<sequence>MKHSVSRTHLVGAKAQGFRGDAAAGEWAREVGDGGGRLCHRPAVNAEDALLPECADQSRHGAAGTEGDHDVVHVGQLGAQFLAAFHVSPRPEGT</sequence>
<protein>
    <submittedName>
        <fullName evidence="1">Uncharacterized protein</fullName>
    </submittedName>
</protein>
<reference evidence="1 4" key="2">
    <citation type="submission" date="2019-04" db="EMBL/GenBank/DDBJ databases">
        <title>Draft genome sequences of Streptomyces avermitilis NBRC 14893.</title>
        <authorList>
            <person name="Komaki H."/>
            <person name="Tamura T."/>
            <person name="Hosoyama A."/>
        </authorList>
    </citation>
    <scope>NUCLEOTIDE SEQUENCE [LARGE SCALE GENOMIC DNA]</scope>
    <source>
        <strain evidence="1 4">NBRC 14893</strain>
    </source>
</reference>